<sequence>MAPLARCTPATRATAWSPRSLKTLQILRTVPTQCSPSFQVSLARRLRRGPTSLRFGISLSGNTALRVAVVRAGESGVQGSSNWIIKNPRHNHVNNETLYTALKQCKDLLIESVMSMFDAFGQTNTDTKPIVSYVADTTGLPISTQQVRNLMNARLGHGSAEQRLKIVLAEFASTADNEGVLLQGDWDQSIDIVLQTKAQREIFSRWGDTLALNWTHNCTNLGFYTLLCQYHAQRYVKRMICGKKYIVLPKYRDEIEGLFTPMLYVPTKEQFQSLLELFERRVKKVAPSFAPSL</sequence>
<organism evidence="1 2">
    <name type="scientific">Phytophthora cactorum</name>
    <dbReference type="NCBI Taxonomy" id="29920"/>
    <lineage>
        <taxon>Eukaryota</taxon>
        <taxon>Sar</taxon>
        <taxon>Stramenopiles</taxon>
        <taxon>Oomycota</taxon>
        <taxon>Peronosporomycetes</taxon>
        <taxon>Peronosporales</taxon>
        <taxon>Peronosporaceae</taxon>
        <taxon>Phytophthora</taxon>
    </lineage>
</organism>
<proteinExistence type="predicted"/>
<evidence type="ECO:0000313" key="2">
    <source>
        <dbReference type="Proteomes" id="UP000697107"/>
    </source>
</evidence>
<name>A0A8T1GKH5_9STRA</name>
<dbReference type="VEuPathDB" id="FungiDB:PC110_g8390"/>
<evidence type="ECO:0000313" key="1">
    <source>
        <dbReference type="EMBL" id="KAG2992659.1"/>
    </source>
</evidence>
<protein>
    <submittedName>
        <fullName evidence="1">Uncharacterized protein</fullName>
    </submittedName>
</protein>
<reference evidence="1" key="1">
    <citation type="submission" date="2018-10" db="EMBL/GenBank/DDBJ databases">
        <title>Effector identification in a new, highly contiguous assembly of the strawberry crown rot pathogen Phytophthora cactorum.</title>
        <authorList>
            <person name="Armitage A.D."/>
            <person name="Nellist C.F."/>
            <person name="Bates H."/>
            <person name="Vickerstaff R.J."/>
            <person name="Harrison R.J."/>
        </authorList>
    </citation>
    <scope>NUCLEOTIDE SEQUENCE</scope>
    <source>
        <strain evidence="1">P415</strain>
    </source>
</reference>
<comment type="caution">
    <text evidence="1">The sequence shown here is derived from an EMBL/GenBank/DDBJ whole genome shotgun (WGS) entry which is preliminary data.</text>
</comment>
<dbReference type="AlphaFoldDB" id="A0A8T1GKH5"/>
<dbReference type="Proteomes" id="UP000697107">
    <property type="component" value="Unassembled WGS sequence"/>
</dbReference>
<dbReference type="EMBL" id="RCML01000083">
    <property type="protein sequence ID" value="KAG2992659.1"/>
    <property type="molecule type" value="Genomic_DNA"/>
</dbReference>
<gene>
    <name evidence="1" type="ORF">PC118_g4428</name>
</gene>
<accession>A0A8T1GKH5</accession>